<reference evidence="2 3" key="1">
    <citation type="submission" date="2013-01" db="EMBL/GenBank/DDBJ databases">
        <title>The Genome Sequence of Clostridium clostridioforme 90A8.</title>
        <authorList>
            <consortium name="The Broad Institute Genome Sequencing Platform"/>
            <person name="Earl A."/>
            <person name="Ward D."/>
            <person name="Feldgarden M."/>
            <person name="Gevers D."/>
            <person name="Courvalin P."/>
            <person name="Lambert T."/>
            <person name="Walker B."/>
            <person name="Young S.K."/>
            <person name="Zeng Q."/>
            <person name="Gargeya S."/>
            <person name="Fitzgerald M."/>
            <person name="Haas B."/>
            <person name="Abouelleil A."/>
            <person name="Alvarado L."/>
            <person name="Arachchi H.M."/>
            <person name="Berlin A.M."/>
            <person name="Chapman S.B."/>
            <person name="Dewar J."/>
            <person name="Goldberg J."/>
            <person name="Griggs A."/>
            <person name="Gujja S."/>
            <person name="Hansen M."/>
            <person name="Howarth C."/>
            <person name="Imamovic A."/>
            <person name="Larimer J."/>
            <person name="McCowan C."/>
            <person name="Murphy C."/>
            <person name="Neiman D."/>
            <person name="Pearson M."/>
            <person name="Priest M."/>
            <person name="Roberts A."/>
            <person name="Saif S."/>
            <person name="Shea T."/>
            <person name="Sisk P."/>
            <person name="Sykes S."/>
            <person name="Wortman J."/>
            <person name="Nusbaum C."/>
            <person name="Birren B."/>
        </authorList>
    </citation>
    <scope>NUCLEOTIDE SEQUENCE [LARGE SCALE GENOMIC DNA]</scope>
    <source>
        <strain evidence="2 3">90A8</strain>
    </source>
</reference>
<gene>
    <name evidence="2" type="ORF">HMPREF1090_00291</name>
</gene>
<dbReference type="EMBL" id="AGYR01000001">
    <property type="protein sequence ID" value="ENZ20356.1"/>
    <property type="molecule type" value="Genomic_DNA"/>
</dbReference>
<proteinExistence type="predicted"/>
<dbReference type="InterPro" id="IPR010093">
    <property type="entry name" value="SinI_DNA-bd"/>
</dbReference>
<evidence type="ECO:0000313" key="3">
    <source>
        <dbReference type="Proteomes" id="UP000013085"/>
    </source>
</evidence>
<dbReference type="InterPro" id="IPR041657">
    <property type="entry name" value="HTH_17"/>
</dbReference>
<name>A0A0E2HVX7_9FIRM</name>
<dbReference type="RefSeq" id="WP_002593247.1">
    <property type="nucleotide sequence ID" value="NZ_KB850976.1"/>
</dbReference>
<dbReference type="Proteomes" id="UP000013085">
    <property type="component" value="Unassembled WGS sequence"/>
</dbReference>
<evidence type="ECO:0000313" key="2">
    <source>
        <dbReference type="EMBL" id="ENZ20356.1"/>
    </source>
</evidence>
<dbReference type="HOGENOM" id="CLU_140176_4_3_9"/>
<feature type="domain" description="Helix-turn-helix" evidence="1">
    <location>
        <begin position="7"/>
        <end position="53"/>
    </location>
</feature>
<dbReference type="GO" id="GO:0003677">
    <property type="term" value="F:DNA binding"/>
    <property type="evidence" value="ECO:0007669"/>
    <property type="project" value="InterPro"/>
</dbReference>
<sequence length="57" mass="7076">MEIQEEYYSINEICRNFKISQSTVYKMIKDIKIRAIKLGRCWKIPKKEFLQMLYEHF</sequence>
<dbReference type="NCBIfam" id="TIGR01764">
    <property type="entry name" value="excise"/>
    <property type="match status" value="1"/>
</dbReference>
<dbReference type="Pfam" id="PF12728">
    <property type="entry name" value="HTH_17"/>
    <property type="match status" value="1"/>
</dbReference>
<dbReference type="PATRIC" id="fig|999408.3.peg.313"/>
<dbReference type="Gene3D" id="1.10.10.60">
    <property type="entry name" value="Homeodomain-like"/>
    <property type="match status" value="1"/>
</dbReference>
<comment type="caution">
    <text evidence="2">The sequence shown here is derived from an EMBL/GenBank/DDBJ whole genome shotgun (WGS) entry which is preliminary data.</text>
</comment>
<dbReference type="AlphaFoldDB" id="A0A0E2HVX7"/>
<accession>A0A0E2HVX7</accession>
<protein>
    <submittedName>
        <fullName evidence="2">Excisionase family DNA binding domain-containing protein</fullName>
    </submittedName>
</protein>
<evidence type="ECO:0000259" key="1">
    <source>
        <dbReference type="Pfam" id="PF12728"/>
    </source>
</evidence>
<organism evidence="2 3">
    <name type="scientific">[Clostridium] clostridioforme 90A8</name>
    <dbReference type="NCBI Taxonomy" id="999408"/>
    <lineage>
        <taxon>Bacteria</taxon>
        <taxon>Bacillati</taxon>
        <taxon>Bacillota</taxon>
        <taxon>Clostridia</taxon>
        <taxon>Lachnospirales</taxon>
        <taxon>Lachnospiraceae</taxon>
        <taxon>Enterocloster</taxon>
    </lineage>
</organism>